<feature type="transmembrane region" description="Helical" evidence="1">
    <location>
        <begin position="20"/>
        <end position="43"/>
    </location>
</feature>
<keyword evidence="1" id="KW-0472">Membrane</keyword>
<keyword evidence="3" id="KW-1185">Reference proteome</keyword>
<feature type="transmembrane region" description="Helical" evidence="1">
    <location>
        <begin position="229"/>
        <end position="253"/>
    </location>
</feature>
<evidence type="ECO:0000256" key="1">
    <source>
        <dbReference type="SAM" id="Phobius"/>
    </source>
</evidence>
<reference evidence="3" key="1">
    <citation type="journal article" date="2022" name="Int. J. Syst. Evol. Microbiol.">
        <title>Anaeromyxobacter oryzae sp. nov., Anaeromyxobacter diazotrophicus sp. nov. and Anaeromyxobacter paludicola sp. nov., isolated from paddy soils.</title>
        <authorList>
            <person name="Itoh H."/>
            <person name="Xu Z."/>
            <person name="Mise K."/>
            <person name="Masuda Y."/>
            <person name="Ushijima N."/>
            <person name="Hayakawa C."/>
            <person name="Shiratori Y."/>
            <person name="Senoo K."/>
        </authorList>
    </citation>
    <scope>NUCLEOTIDE SEQUENCE [LARGE SCALE GENOMIC DNA]</scope>
    <source>
        <strain evidence="3">Red630</strain>
    </source>
</reference>
<protein>
    <recommendedName>
        <fullName evidence="4">ABC transporter permease</fullName>
    </recommendedName>
</protein>
<feature type="transmembrane region" description="Helical" evidence="1">
    <location>
        <begin position="166"/>
        <end position="183"/>
    </location>
</feature>
<keyword evidence="1" id="KW-1133">Transmembrane helix</keyword>
<accession>A0ABN6N7A0</accession>
<organism evidence="2 3">
    <name type="scientific">Anaeromyxobacter paludicola</name>
    <dbReference type="NCBI Taxonomy" id="2918171"/>
    <lineage>
        <taxon>Bacteria</taxon>
        <taxon>Pseudomonadati</taxon>
        <taxon>Myxococcota</taxon>
        <taxon>Myxococcia</taxon>
        <taxon>Myxococcales</taxon>
        <taxon>Cystobacterineae</taxon>
        <taxon>Anaeromyxobacteraceae</taxon>
        <taxon>Anaeromyxobacter</taxon>
    </lineage>
</organism>
<feature type="transmembrane region" description="Helical" evidence="1">
    <location>
        <begin position="49"/>
        <end position="74"/>
    </location>
</feature>
<keyword evidence="1" id="KW-0812">Transmembrane</keyword>
<feature type="transmembrane region" description="Helical" evidence="1">
    <location>
        <begin position="101"/>
        <end position="126"/>
    </location>
</feature>
<dbReference type="PANTHER" id="PTHR43471">
    <property type="entry name" value="ABC TRANSPORTER PERMEASE"/>
    <property type="match status" value="1"/>
</dbReference>
<dbReference type="Pfam" id="PF12679">
    <property type="entry name" value="ABC2_membrane_2"/>
    <property type="match status" value="1"/>
</dbReference>
<evidence type="ECO:0000313" key="3">
    <source>
        <dbReference type="Proteomes" id="UP001162734"/>
    </source>
</evidence>
<evidence type="ECO:0000313" key="2">
    <source>
        <dbReference type="EMBL" id="BDG09035.1"/>
    </source>
</evidence>
<sequence>MKKIAAIAQVTLREALRQKLAVNLLIFAVALVAASIGISTITFGEQYRIIVNLALSSMEIFGTLIAVFLGAGLVSRDVERRTLYPIIAKPVSRGAYVAGRYLGLVATTTLNLLVMAAVFLGVLALYTRGFHFLRDAPLVTVIASLAVQFAMIGAVATFFSCFTTTTLAAIFSLSVTAGGHLATDLVRYWGKQGEAGRWLGRLTYVLVPNLDVLDFKDAVVYREAVPGHAAVMGLGYGVLYAAAVLAFSAAVFARRDLR</sequence>
<proteinExistence type="predicted"/>
<dbReference type="PANTHER" id="PTHR43471:SF10">
    <property type="entry name" value="SLL1107 PROTEIN"/>
    <property type="match status" value="1"/>
</dbReference>
<evidence type="ECO:0008006" key="4">
    <source>
        <dbReference type="Google" id="ProtNLM"/>
    </source>
</evidence>
<name>A0ABN6N7A0_9BACT</name>
<dbReference type="RefSeq" id="WP_248340631.1">
    <property type="nucleotide sequence ID" value="NZ_AP025592.1"/>
</dbReference>
<dbReference type="Proteomes" id="UP001162734">
    <property type="component" value="Chromosome"/>
</dbReference>
<gene>
    <name evidence="2" type="ORF">AMPC_21480</name>
</gene>
<dbReference type="EMBL" id="AP025592">
    <property type="protein sequence ID" value="BDG09035.1"/>
    <property type="molecule type" value="Genomic_DNA"/>
</dbReference>
<feature type="transmembrane region" description="Helical" evidence="1">
    <location>
        <begin position="138"/>
        <end position="159"/>
    </location>
</feature>